<proteinExistence type="predicted"/>
<dbReference type="InterPro" id="IPR033138">
    <property type="entry name" value="Cu_oxidase_CS"/>
</dbReference>
<evidence type="ECO:0000313" key="5">
    <source>
        <dbReference type="EMBL" id="KFB09612.1"/>
    </source>
</evidence>
<dbReference type="PANTHER" id="PTHR38439:SF3">
    <property type="entry name" value="COPPER-RESISTANT CUPROPROTEIN COPI"/>
    <property type="match status" value="1"/>
</dbReference>
<dbReference type="STRING" id="472175.EL18_00628"/>
<gene>
    <name evidence="5" type="ORF">EL18_00628</name>
</gene>
<dbReference type="PANTHER" id="PTHR38439">
    <property type="entry name" value="AURACYANIN-B"/>
    <property type="match status" value="1"/>
</dbReference>
<keyword evidence="3" id="KW-0732">Signal</keyword>
<dbReference type="PROSITE" id="PS00079">
    <property type="entry name" value="MULTICOPPER_OXIDASE1"/>
    <property type="match status" value="1"/>
</dbReference>
<dbReference type="Gene3D" id="2.60.40.420">
    <property type="entry name" value="Cupredoxins - blue copper proteins"/>
    <property type="match status" value="1"/>
</dbReference>
<dbReference type="InterPro" id="IPR050845">
    <property type="entry name" value="Cu-binding_ET"/>
</dbReference>
<dbReference type="SUPFAM" id="SSF49503">
    <property type="entry name" value="Cupredoxins"/>
    <property type="match status" value="1"/>
</dbReference>
<organism evidence="5 6">
    <name type="scientific">Nitratireductor basaltis</name>
    <dbReference type="NCBI Taxonomy" id="472175"/>
    <lineage>
        <taxon>Bacteria</taxon>
        <taxon>Pseudomonadati</taxon>
        <taxon>Pseudomonadota</taxon>
        <taxon>Alphaproteobacteria</taxon>
        <taxon>Hyphomicrobiales</taxon>
        <taxon>Phyllobacteriaceae</taxon>
        <taxon>Nitratireductor</taxon>
    </lineage>
</organism>
<evidence type="ECO:0000259" key="4">
    <source>
        <dbReference type="Pfam" id="PF00127"/>
    </source>
</evidence>
<reference evidence="5 6" key="1">
    <citation type="submission" date="2014-05" db="EMBL/GenBank/DDBJ databases">
        <title>Draft Genome Sequence of Nitratireductor basaltis Strain UMTGB225, A Marine Bacterium Isolated from Green Barrel Tunicate.</title>
        <authorList>
            <person name="Gan H.Y."/>
        </authorList>
    </citation>
    <scope>NUCLEOTIDE SEQUENCE [LARGE SCALE GENOMIC DNA]</scope>
    <source>
        <strain evidence="5 6">UMTGB225</strain>
    </source>
</reference>
<dbReference type="OrthoDB" id="9816061at2"/>
<dbReference type="EMBL" id="JMQM01000001">
    <property type="protein sequence ID" value="KFB09612.1"/>
    <property type="molecule type" value="Genomic_DNA"/>
</dbReference>
<feature type="chain" id="PRO_5001782985" evidence="3">
    <location>
        <begin position="19"/>
        <end position="162"/>
    </location>
</feature>
<evidence type="ECO:0000313" key="6">
    <source>
        <dbReference type="Proteomes" id="UP000053675"/>
    </source>
</evidence>
<name>A0A084U9H6_9HYPH</name>
<feature type="signal peptide" evidence="3">
    <location>
        <begin position="1"/>
        <end position="18"/>
    </location>
</feature>
<evidence type="ECO:0000256" key="1">
    <source>
        <dbReference type="ARBA" id="ARBA00022723"/>
    </source>
</evidence>
<dbReference type="InterPro" id="IPR000923">
    <property type="entry name" value="BlueCu_1"/>
</dbReference>
<evidence type="ECO:0000256" key="2">
    <source>
        <dbReference type="ARBA" id="ARBA00023008"/>
    </source>
</evidence>
<dbReference type="AlphaFoldDB" id="A0A084U9H6"/>
<dbReference type="InterPro" id="IPR008972">
    <property type="entry name" value="Cupredoxin"/>
</dbReference>
<protein>
    <submittedName>
        <fullName evidence="5">Blue (Type 1) copper domain-containing protein</fullName>
    </submittedName>
</protein>
<keyword evidence="1" id="KW-0479">Metal-binding</keyword>
<dbReference type="GO" id="GO:0009055">
    <property type="term" value="F:electron transfer activity"/>
    <property type="evidence" value="ECO:0007669"/>
    <property type="project" value="InterPro"/>
</dbReference>
<keyword evidence="2" id="KW-0186">Copper</keyword>
<dbReference type="CDD" id="cd04211">
    <property type="entry name" value="Cupredoxin_like_2"/>
    <property type="match status" value="1"/>
</dbReference>
<dbReference type="Pfam" id="PF00127">
    <property type="entry name" value="Copper-bind"/>
    <property type="match status" value="1"/>
</dbReference>
<evidence type="ECO:0000256" key="3">
    <source>
        <dbReference type="SAM" id="SignalP"/>
    </source>
</evidence>
<dbReference type="GO" id="GO:0005507">
    <property type="term" value="F:copper ion binding"/>
    <property type="evidence" value="ECO:0007669"/>
    <property type="project" value="InterPro"/>
</dbReference>
<sequence>MNSKLAILAIFFTTSAFAAGEHAGSHDEFAVGTPGNASDAARTVEVELTETEDGQMVFKPDSVDVKRGETIRFMLHNTGELEHEFVLGKHEKLMDHKKEMMSQMDMKHDDPNAAFLAPGAKAELVWTFTNSGDFQFACLIPGHFESGMVGALVVTEDTAETN</sequence>
<feature type="domain" description="Blue (type 1) copper" evidence="4">
    <location>
        <begin position="49"/>
        <end position="154"/>
    </location>
</feature>
<keyword evidence="6" id="KW-1185">Reference proteome</keyword>
<accession>A0A084U9H6</accession>
<dbReference type="eggNOG" id="COG4454">
    <property type="taxonomic scope" value="Bacteria"/>
</dbReference>
<dbReference type="Proteomes" id="UP000053675">
    <property type="component" value="Unassembled WGS sequence"/>
</dbReference>
<dbReference type="PATRIC" id="fig|472175.3.peg.646"/>
<dbReference type="RefSeq" id="WP_036479672.1">
    <property type="nucleotide sequence ID" value="NZ_JMQM01000001.1"/>
</dbReference>
<comment type="caution">
    <text evidence="5">The sequence shown here is derived from an EMBL/GenBank/DDBJ whole genome shotgun (WGS) entry which is preliminary data.</text>
</comment>